<name>A0ABQ2EIQ5_9GAMM</name>
<reference evidence="2" key="1">
    <citation type="journal article" date="2019" name="Int. J. Syst. Evol. Microbiol.">
        <title>The Global Catalogue of Microorganisms (GCM) 10K type strain sequencing project: providing services to taxonomists for standard genome sequencing and annotation.</title>
        <authorList>
            <consortium name="The Broad Institute Genomics Platform"/>
            <consortium name="The Broad Institute Genome Sequencing Center for Infectious Disease"/>
            <person name="Wu L."/>
            <person name="Ma J."/>
        </authorList>
    </citation>
    <scope>NUCLEOTIDE SEQUENCE [LARGE SCALE GENOMIC DNA]</scope>
    <source>
        <strain evidence="2">CGMCC 1.8985</strain>
    </source>
</reference>
<dbReference type="RefSeq" id="WP_132984677.1">
    <property type="nucleotide sequence ID" value="NZ_BMME01000001.1"/>
</dbReference>
<dbReference type="Proteomes" id="UP000599009">
    <property type="component" value="Unassembled WGS sequence"/>
</dbReference>
<sequence>MKTTDIPAGHRKDHMGRLVPEKQIKAIDLARDELVREIVAKAKAQSDSLAAFKRGAFEDVDAFVDLSAEQYGVRLGGKKGNVSLRSFDGRFRVLRAIAENITFDERLKAAKALIDECLKEWSEGAAAELQTIVQDAFRVDQEGNIRIQQVLGLRRLNIEDERWQRAMTAIGDAIQVVGSRSYIRVYERVGETQYWSQIPLDVSAVPL</sequence>
<dbReference type="Pfam" id="PF11363">
    <property type="entry name" value="DUF3164"/>
    <property type="match status" value="1"/>
</dbReference>
<comment type="caution">
    <text evidence="1">The sequence shown here is derived from an EMBL/GenBank/DDBJ whole genome shotgun (WGS) entry which is preliminary data.</text>
</comment>
<protein>
    <submittedName>
        <fullName evidence="1">Sulfate transporter</fullName>
    </submittedName>
</protein>
<dbReference type="InterPro" id="IPR021505">
    <property type="entry name" value="Phage_B3_Orf6"/>
</dbReference>
<organism evidence="1 2">
    <name type="scientific">Luteimonas terricola</name>
    <dbReference type="NCBI Taxonomy" id="645597"/>
    <lineage>
        <taxon>Bacteria</taxon>
        <taxon>Pseudomonadati</taxon>
        <taxon>Pseudomonadota</taxon>
        <taxon>Gammaproteobacteria</taxon>
        <taxon>Lysobacterales</taxon>
        <taxon>Lysobacteraceae</taxon>
        <taxon>Luteimonas</taxon>
    </lineage>
</organism>
<gene>
    <name evidence="1" type="ORF">GCM10011394_17820</name>
</gene>
<evidence type="ECO:0000313" key="1">
    <source>
        <dbReference type="EMBL" id="GGK08815.1"/>
    </source>
</evidence>
<proteinExistence type="predicted"/>
<accession>A0ABQ2EIQ5</accession>
<keyword evidence="2" id="KW-1185">Reference proteome</keyword>
<dbReference type="EMBL" id="BMME01000001">
    <property type="protein sequence ID" value="GGK08815.1"/>
    <property type="molecule type" value="Genomic_DNA"/>
</dbReference>
<evidence type="ECO:0000313" key="2">
    <source>
        <dbReference type="Proteomes" id="UP000599009"/>
    </source>
</evidence>